<feature type="domain" description="Erythromycin biosynthesis protein CIII-like C-terminal" evidence="4">
    <location>
        <begin position="436"/>
        <end position="542"/>
    </location>
</feature>
<feature type="domain" description="Glycosyltransferase family 28 N-terminal" evidence="3">
    <location>
        <begin position="127"/>
        <end position="275"/>
    </location>
</feature>
<dbReference type="Gene3D" id="3.40.50.2000">
    <property type="entry name" value="Glycogen Phosphorylase B"/>
    <property type="match status" value="2"/>
</dbReference>
<evidence type="ECO:0000256" key="1">
    <source>
        <dbReference type="ARBA" id="ARBA00022679"/>
    </source>
</evidence>
<dbReference type="RefSeq" id="XP_031874002.1">
    <property type="nucleotide sequence ID" value="XM_032009948.1"/>
</dbReference>
<evidence type="ECO:0000256" key="2">
    <source>
        <dbReference type="SAM" id="MobiDB-lite"/>
    </source>
</evidence>
<dbReference type="FunFam" id="3.40.50.2000:FF:000009">
    <property type="entry name" value="Sterol 3-beta-glucosyltransferase UGT80A2"/>
    <property type="match status" value="1"/>
</dbReference>
<reference evidence="5 6" key="1">
    <citation type="journal article" date="2018" name="IMA Fungus">
        <title>IMA Genome-F 9: Draft genome sequence of Annulohypoxylon stygium, Aspergillus mulundensis, Berkeleyomyces basicola (syn. Thielaviopsis basicola), Ceratocystis smalleyi, two Cercospora beticola strains, Coleophoma cylindrospora, Fusarium fracticaudum, Phialophora cf. hyalina, and Morchella septimelata.</title>
        <authorList>
            <person name="Wingfield B.D."/>
            <person name="Bills G.F."/>
            <person name="Dong Y."/>
            <person name="Huang W."/>
            <person name="Nel W.J."/>
            <person name="Swalarsk-Parry B.S."/>
            <person name="Vaghefi N."/>
            <person name="Wilken P.M."/>
            <person name="An Z."/>
            <person name="de Beer Z.W."/>
            <person name="De Vos L."/>
            <person name="Chen L."/>
            <person name="Duong T.A."/>
            <person name="Gao Y."/>
            <person name="Hammerbacher A."/>
            <person name="Kikkert J.R."/>
            <person name="Li Y."/>
            <person name="Li H."/>
            <person name="Li K."/>
            <person name="Li Q."/>
            <person name="Liu X."/>
            <person name="Ma X."/>
            <person name="Naidoo K."/>
            <person name="Pethybridge S.J."/>
            <person name="Sun J."/>
            <person name="Steenkamp E.T."/>
            <person name="van der Nest M.A."/>
            <person name="van Wyk S."/>
            <person name="Wingfield M.J."/>
            <person name="Xiong C."/>
            <person name="Yue Q."/>
            <person name="Zhang X."/>
        </authorList>
    </citation>
    <scope>NUCLEOTIDE SEQUENCE [LARGE SCALE GENOMIC DNA]</scope>
    <source>
        <strain evidence="5 6">BP 5553</strain>
    </source>
</reference>
<dbReference type="CDD" id="cd03784">
    <property type="entry name" value="GT1_Gtf-like"/>
    <property type="match status" value="1"/>
</dbReference>
<feature type="compositionally biased region" description="Low complexity" evidence="2">
    <location>
        <begin position="16"/>
        <end position="29"/>
    </location>
</feature>
<dbReference type="InterPro" id="IPR010610">
    <property type="entry name" value="EryCIII-like_C"/>
</dbReference>
<dbReference type="InterPro" id="IPR002213">
    <property type="entry name" value="UDP_glucos_trans"/>
</dbReference>
<dbReference type="PANTHER" id="PTHR48050:SF27">
    <property type="entry name" value="GLUCOSYLTRANSFERASE, PUTATIVE (AFU_ORTHOLOGUE AFUA_7G04880)-RELATED"/>
    <property type="match status" value="1"/>
</dbReference>
<name>A0A370U0P0_9HELO</name>
<dbReference type="OrthoDB" id="5835829at2759"/>
<dbReference type="GeneID" id="43594174"/>
<proteinExistence type="predicted"/>
<dbReference type="InterPro" id="IPR004276">
    <property type="entry name" value="GlycoTrans_28_N"/>
</dbReference>
<dbReference type="Proteomes" id="UP000254866">
    <property type="component" value="Unassembled WGS sequence"/>
</dbReference>
<accession>A0A370U0P0</accession>
<comment type="caution">
    <text evidence="5">The sequence shown here is derived from an EMBL/GenBank/DDBJ whole genome shotgun (WGS) entry which is preliminary data.</text>
</comment>
<dbReference type="InterPro" id="IPR050426">
    <property type="entry name" value="Glycosyltransferase_28"/>
</dbReference>
<organism evidence="5 6">
    <name type="scientific">Venustampulla echinocandica</name>
    <dbReference type="NCBI Taxonomy" id="2656787"/>
    <lineage>
        <taxon>Eukaryota</taxon>
        <taxon>Fungi</taxon>
        <taxon>Dikarya</taxon>
        <taxon>Ascomycota</taxon>
        <taxon>Pezizomycotina</taxon>
        <taxon>Leotiomycetes</taxon>
        <taxon>Helotiales</taxon>
        <taxon>Pleuroascaceae</taxon>
        <taxon>Venustampulla</taxon>
    </lineage>
</organism>
<dbReference type="AlphaFoldDB" id="A0A370U0P0"/>
<protein>
    <submittedName>
        <fullName evidence="5">Uncharacterized protein</fullName>
    </submittedName>
</protein>
<keyword evidence="1" id="KW-0808">Transferase</keyword>
<evidence type="ECO:0000259" key="4">
    <source>
        <dbReference type="Pfam" id="PF06722"/>
    </source>
</evidence>
<sequence length="851" mass="91965">MEKGKPSFPNNAFLYHSSNPTNPSNTSHPSDVDDASITGHSFGAENAIYDADAAPGSNEEAPPAYLELEIEGGNVSAEVMRNGRVSILVNSSARIPGRAQSLDQAQSQLIGASPPNYADFKYPLLNIVIQVVGSRGDVQPFVALGKELQRAGHKIRLATHGVFESFVREAGLDFFSIGGDPEELMAYMVNNPSIIPNFVSIRDGELSKKRKMVLEMLEGCWRSCIEPDPKTNRPFVAQAIIANPPSFAHIHCAQALGIPVHLMFTMPWTATRAFPHPLANIQTSSITDEGTSNFMSYGLVELMTWQGLADIINLWRNTSLSLEPVRAMMGAGLADYLRVPFTYFWSPSLIPKPDDWPSYVDVCGFSFRGVPEFSPSPELMRFLENGPTPIYVGFGSIVMKSPQQMTETILGAVRMAGIRAIVSKGWSKLGVGVQDPNVFFLDDCPHEWLFKRVAAVVHHGGAGTTACGLLNGRPTAIVPFFGDQPFWGSMVAAAGAGPRPVDHKLLDITSLASAIRFCLTPNASRAAQSLAEKMSRECGVKEAVNSFHRNLPMEKMKCDILPRKAAVWRYDLGNKQLKLSDEAAFILMGAKKLEMNKIKPYQPKPIEIENKRWDPLTAGTSTLVDTLIDLKNDGKSMFSQPYRELQKANTLRKENSGLGPSGAAAASFAAGKGLGKMSGGLAKGIILDLPVAMADGFHAIPVLYGDKPMRRGVVTDWKTGALAGGKSLARGFYHGFTGLITDPAKGAIENGAAGFAKGVVTGSLGVLFKPGAAMLGFVGYPLLGAYKSIGAMNATPAESKILLAKQIQGSEVGRNVWHDRAKIQLVLHEFDEAVTMRSLRNFANSIASQQL</sequence>
<dbReference type="GO" id="GO:0005975">
    <property type="term" value="P:carbohydrate metabolic process"/>
    <property type="evidence" value="ECO:0007669"/>
    <property type="project" value="InterPro"/>
</dbReference>
<feature type="region of interest" description="Disordered" evidence="2">
    <location>
        <begin position="1"/>
        <end position="38"/>
    </location>
</feature>
<gene>
    <name evidence="5" type="ORF">BP5553_01325</name>
</gene>
<dbReference type="EMBL" id="NPIC01000001">
    <property type="protein sequence ID" value="RDL41346.1"/>
    <property type="molecule type" value="Genomic_DNA"/>
</dbReference>
<dbReference type="SUPFAM" id="SSF53756">
    <property type="entry name" value="UDP-Glycosyltransferase/glycogen phosphorylase"/>
    <property type="match status" value="1"/>
</dbReference>
<dbReference type="FunFam" id="3.40.50.2000:FF:000100">
    <property type="entry name" value="Glycosyltransferase family 1 protein"/>
    <property type="match status" value="1"/>
</dbReference>
<keyword evidence="6" id="KW-1185">Reference proteome</keyword>
<evidence type="ECO:0000313" key="6">
    <source>
        <dbReference type="Proteomes" id="UP000254866"/>
    </source>
</evidence>
<dbReference type="PANTHER" id="PTHR48050">
    <property type="entry name" value="STEROL 3-BETA-GLUCOSYLTRANSFERASE"/>
    <property type="match status" value="1"/>
</dbReference>
<evidence type="ECO:0000259" key="3">
    <source>
        <dbReference type="Pfam" id="PF03033"/>
    </source>
</evidence>
<dbReference type="GO" id="GO:0016906">
    <property type="term" value="F:sterol 3-beta-glucosyltransferase activity"/>
    <property type="evidence" value="ECO:0007669"/>
    <property type="project" value="UniProtKB-ARBA"/>
</dbReference>
<dbReference type="Pfam" id="PF03033">
    <property type="entry name" value="Glyco_transf_28"/>
    <property type="match status" value="1"/>
</dbReference>
<evidence type="ECO:0000313" key="5">
    <source>
        <dbReference type="EMBL" id="RDL41346.1"/>
    </source>
</evidence>
<dbReference type="Pfam" id="PF06722">
    <property type="entry name" value="EryCIII-like_C"/>
    <property type="match status" value="1"/>
</dbReference>